<evidence type="ECO:0000313" key="2">
    <source>
        <dbReference type="Proteomes" id="UP000042527"/>
    </source>
</evidence>
<organism evidence="1 2">
    <name type="scientific">Treponema phagedenis</name>
    <dbReference type="NCBI Taxonomy" id="162"/>
    <lineage>
        <taxon>Bacteria</taxon>
        <taxon>Pseudomonadati</taxon>
        <taxon>Spirochaetota</taxon>
        <taxon>Spirochaetia</taxon>
        <taxon>Spirochaetales</taxon>
        <taxon>Treponemataceae</taxon>
        <taxon>Treponema</taxon>
    </lineage>
</organism>
<accession>A0A0B7GX39</accession>
<dbReference type="Proteomes" id="UP000042527">
    <property type="component" value="Unassembled WGS sequence"/>
</dbReference>
<sequence>MRRSFKSISKLGDSLEKLTKNKLGNIQAPIKKSIN</sequence>
<proteinExistence type="predicted"/>
<gene>
    <name evidence="1" type="ORF">TPHV1_30037</name>
</gene>
<name>A0A0B7GX39_TREPH</name>
<keyword evidence="2" id="KW-1185">Reference proteome</keyword>
<dbReference type="AlphaFoldDB" id="A0A0B7GX39"/>
<evidence type="ECO:0000313" key="1">
    <source>
        <dbReference type="EMBL" id="CEM62142.1"/>
    </source>
</evidence>
<dbReference type="EMBL" id="CDNC01000023">
    <property type="protein sequence ID" value="CEM62142.1"/>
    <property type="molecule type" value="Genomic_DNA"/>
</dbReference>
<reference evidence="2" key="1">
    <citation type="submission" date="2015-01" db="EMBL/GenBank/DDBJ databases">
        <authorList>
            <person name="Manzoor Shahid"/>
            <person name="Zubair Saima"/>
        </authorList>
    </citation>
    <scope>NUCLEOTIDE SEQUENCE [LARGE SCALE GENOMIC DNA]</scope>
    <source>
        <strain evidence="2">V1</strain>
    </source>
</reference>
<protein>
    <submittedName>
        <fullName evidence="1">Uncharacterized protein</fullName>
    </submittedName>
</protein>